<dbReference type="PANTHER" id="PTHR43283:SF7">
    <property type="entry name" value="BETA-LACTAMASE-RELATED DOMAIN-CONTAINING PROTEIN"/>
    <property type="match status" value="1"/>
</dbReference>
<comment type="caution">
    <text evidence="2">The sequence shown here is derived from an EMBL/GenBank/DDBJ whole genome shotgun (WGS) entry which is preliminary data.</text>
</comment>
<evidence type="ECO:0000313" key="3">
    <source>
        <dbReference type="Proteomes" id="UP000249254"/>
    </source>
</evidence>
<dbReference type="InterPro" id="IPR001466">
    <property type="entry name" value="Beta-lactam-related"/>
</dbReference>
<sequence length="354" mass="38179">MSETLTRLPPLPIQPAGVPWPTVDWPVGDAPAALKKTRFAELMQDAFAARSTPRLGETHALVIVQGGRIVHEQYGEGFGPEQTYPSWSKAKSITHALVGIATGDGRLDVMAPAVAPEWRGAGDPRGAITLDQLLRMSSGLAWVEEYLPDRPSDVIAMLFGDGKADVAGFAASAPLAQPPGAQWYYSSGTTNIVSRALARAIGAKGAAFEAFMRERLFAPIGMASPVPKFDDAGTFIGSSFCFATARDFARFGTLYLRGGVWDGRRILPEGWVDYARTPTFQQAGAAETEGRYGAHWWLDLGGPGSFSANGYDGQYTVCVPDLDMVLVRHGATPLDKKDDLKRWIGEVVDCFRAI</sequence>
<keyword evidence="3" id="KW-1185">Reference proteome</keyword>
<evidence type="ECO:0000313" key="2">
    <source>
        <dbReference type="EMBL" id="RAK54682.1"/>
    </source>
</evidence>
<dbReference type="Proteomes" id="UP000249254">
    <property type="component" value="Unassembled WGS sequence"/>
</dbReference>
<dbReference type="AlphaFoldDB" id="A0A328AIM9"/>
<dbReference type="SUPFAM" id="SSF56601">
    <property type="entry name" value="beta-lactamase/transpeptidase-like"/>
    <property type="match status" value="1"/>
</dbReference>
<keyword evidence="2" id="KW-0378">Hydrolase</keyword>
<gene>
    <name evidence="2" type="ORF">DJ017_09185</name>
</gene>
<dbReference type="OrthoDB" id="9814204at2"/>
<protein>
    <submittedName>
        <fullName evidence="2">Serine hydrolase</fullName>
    </submittedName>
</protein>
<dbReference type="RefSeq" id="WP_111528433.1">
    <property type="nucleotide sequence ID" value="NZ_JBHRSG010000004.1"/>
</dbReference>
<accession>A0A328AIM9</accession>
<organism evidence="2 3">
    <name type="scientific">Phenylobacterium soli</name>
    <dbReference type="NCBI Taxonomy" id="2170551"/>
    <lineage>
        <taxon>Bacteria</taxon>
        <taxon>Pseudomonadati</taxon>
        <taxon>Pseudomonadota</taxon>
        <taxon>Alphaproteobacteria</taxon>
        <taxon>Caulobacterales</taxon>
        <taxon>Caulobacteraceae</taxon>
        <taxon>Phenylobacterium</taxon>
    </lineage>
</organism>
<dbReference type="PANTHER" id="PTHR43283">
    <property type="entry name" value="BETA-LACTAMASE-RELATED"/>
    <property type="match status" value="1"/>
</dbReference>
<reference evidence="3" key="1">
    <citation type="submission" date="2018-05" db="EMBL/GenBank/DDBJ databases">
        <authorList>
            <person name="Li X."/>
        </authorList>
    </citation>
    <scope>NUCLEOTIDE SEQUENCE [LARGE SCALE GENOMIC DNA]</scope>
    <source>
        <strain evidence="3">LX32</strain>
    </source>
</reference>
<name>A0A328AIM9_9CAUL</name>
<dbReference type="GO" id="GO:0016787">
    <property type="term" value="F:hydrolase activity"/>
    <property type="evidence" value="ECO:0007669"/>
    <property type="project" value="UniProtKB-KW"/>
</dbReference>
<feature type="domain" description="Beta-lactamase-related" evidence="1">
    <location>
        <begin position="60"/>
        <end position="328"/>
    </location>
</feature>
<evidence type="ECO:0000259" key="1">
    <source>
        <dbReference type="Pfam" id="PF00144"/>
    </source>
</evidence>
<dbReference type="EMBL" id="QFYQ01000001">
    <property type="protein sequence ID" value="RAK54682.1"/>
    <property type="molecule type" value="Genomic_DNA"/>
</dbReference>
<dbReference type="InterPro" id="IPR050789">
    <property type="entry name" value="Diverse_Enzym_Activities"/>
</dbReference>
<dbReference type="InterPro" id="IPR012338">
    <property type="entry name" value="Beta-lactam/transpept-like"/>
</dbReference>
<proteinExistence type="predicted"/>
<dbReference type="Gene3D" id="3.40.710.10">
    <property type="entry name" value="DD-peptidase/beta-lactamase superfamily"/>
    <property type="match status" value="1"/>
</dbReference>
<dbReference type="Pfam" id="PF00144">
    <property type="entry name" value="Beta-lactamase"/>
    <property type="match status" value="1"/>
</dbReference>